<dbReference type="SUPFAM" id="SSF55729">
    <property type="entry name" value="Acyl-CoA N-acyltransferases (Nat)"/>
    <property type="match status" value="1"/>
</dbReference>
<evidence type="ECO:0000313" key="3">
    <source>
        <dbReference type="Proteomes" id="UP000199514"/>
    </source>
</evidence>
<accession>A0A1I1E3V3</accession>
<dbReference type="Proteomes" id="UP000199514">
    <property type="component" value="Unassembled WGS sequence"/>
</dbReference>
<keyword evidence="2" id="KW-0808">Transferase</keyword>
<reference evidence="2 3" key="1">
    <citation type="submission" date="2016-10" db="EMBL/GenBank/DDBJ databases">
        <authorList>
            <person name="de Groot N.N."/>
        </authorList>
    </citation>
    <scope>NUCLEOTIDE SEQUENCE [LARGE SCALE GENOMIC DNA]</scope>
    <source>
        <strain evidence="2 3">DSM 6793</strain>
    </source>
</reference>
<sequence>MPYAPTFFFYSPRYTDWLRAQIPQQLQRWQTPEACLLAWYNTDKKQLTSTVRASFGGIEATTHANFATHQYLYGQLLDWAKAQGATQIKVVLPPECYAPNVAWQAEILRELGFELLYQDLNFHWEITPEPVQTRWSGQARWKLSKSQRMGWTVTRVSNPDLAKTYDFILASRARKGFELSMSQADFVAQCTQFPHDYQVFEVRNAAGELLANAVTLAVSEQVLYVFYTADAPQARALSPVLLLHAGIYAYAQAQGFGYLDLGTASLQGIVNEGVAHFKQTALGARPTPKYTFLKKLV</sequence>
<dbReference type="Gene3D" id="3.40.630.30">
    <property type="match status" value="1"/>
</dbReference>
<keyword evidence="3" id="KW-1185">Reference proteome</keyword>
<organism evidence="2 3">
    <name type="scientific">Flexibacter flexilis DSM 6793</name>
    <dbReference type="NCBI Taxonomy" id="927664"/>
    <lineage>
        <taxon>Bacteria</taxon>
        <taxon>Pseudomonadati</taxon>
        <taxon>Bacteroidota</taxon>
        <taxon>Cytophagia</taxon>
        <taxon>Cytophagales</taxon>
        <taxon>Flexibacteraceae</taxon>
        <taxon>Flexibacter</taxon>
    </lineage>
</organism>
<dbReference type="AlphaFoldDB" id="A0A1I1E3V3"/>
<name>A0A1I1E3V3_9BACT</name>
<dbReference type="RefSeq" id="WP_091507004.1">
    <property type="nucleotide sequence ID" value="NZ_FOLE01000001.1"/>
</dbReference>
<protein>
    <submittedName>
        <fullName evidence="2">Acetyltransferase (GNAT) domain-containing protein</fullName>
    </submittedName>
</protein>
<evidence type="ECO:0000313" key="2">
    <source>
        <dbReference type="EMBL" id="SFB81332.1"/>
    </source>
</evidence>
<evidence type="ECO:0000259" key="1">
    <source>
        <dbReference type="Pfam" id="PF13480"/>
    </source>
</evidence>
<proteinExistence type="predicted"/>
<dbReference type="Pfam" id="PF13480">
    <property type="entry name" value="Acetyltransf_6"/>
    <property type="match status" value="1"/>
</dbReference>
<dbReference type="InterPro" id="IPR038740">
    <property type="entry name" value="BioF2-like_GNAT_dom"/>
</dbReference>
<dbReference type="EMBL" id="FOLE01000001">
    <property type="protein sequence ID" value="SFB81332.1"/>
    <property type="molecule type" value="Genomic_DNA"/>
</dbReference>
<dbReference type="OrthoDB" id="9786422at2"/>
<dbReference type="InterPro" id="IPR016181">
    <property type="entry name" value="Acyl_CoA_acyltransferase"/>
</dbReference>
<feature type="domain" description="BioF2-like acetyltransferase" evidence="1">
    <location>
        <begin position="144"/>
        <end position="264"/>
    </location>
</feature>
<dbReference type="GO" id="GO:0016740">
    <property type="term" value="F:transferase activity"/>
    <property type="evidence" value="ECO:0007669"/>
    <property type="project" value="UniProtKB-KW"/>
</dbReference>
<gene>
    <name evidence="2" type="ORF">SAMN05421780_101591</name>
</gene>
<dbReference type="STRING" id="927664.SAMN05421780_101591"/>